<comment type="caution">
    <text evidence="3">The sequence shown here is derived from an EMBL/GenBank/DDBJ whole genome shotgun (WGS) entry which is preliminary data.</text>
</comment>
<dbReference type="CDD" id="cd01060">
    <property type="entry name" value="Membrane-FADS-like"/>
    <property type="match status" value="1"/>
</dbReference>
<sequence>MTLIIKAHRLPRLAVSMRQYLTHRAGMHSCKPRMAPAPKRVRYIVGAPVYSLVCYRDRVCSIMDTSPSQRFDIANLSVVGAQTLLWATTLTWLSHTQSGAWKWLVLIPFCLIMQGVFSMMHEAFHGLAHSRKTTNYLIMWWASTLFGASATLIHINHLGHHSRNRTRAELADFAMPDESLLRKRLEYYFAVLGGIWLAAFIGSLLLPLLPARIADRWAQRGEVNTYAAAFKDFSVQDFRRIRLEVVASVSAWLLAALVLGWTWHVVLIAYIAFGFSWSSLQWVYHMRTPLDVVEGAYNLRAPRVVRWAFLNFNYNLTHHRHSSMHWQHMHAASNLKETRPLWYGWLQVFSPPQRMPDDVSSLDKTYF</sequence>
<evidence type="ECO:0000313" key="3">
    <source>
        <dbReference type="EMBL" id="RMT83936.1"/>
    </source>
</evidence>
<keyword evidence="1" id="KW-0472">Membrane</keyword>
<feature type="transmembrane region" description="Helical" evidence="1">
    <location>
        <begin position="136"/>
        <end position="155"/>
    </location>
</feature>
<keyword evidence="1" id="KW-0812">Transmembrane</keyword>
<dbReference type="GO" id="GO:0006629">
    <property type="term" value="P:lipid metabolic process"/>
    <property type="evidence" value="ECO:0007669"/>
    <property type="project" value="InterPro"/>
</dbReference>
<keyword evidence="1" id="KW-1133">Transmembrane helix</keyword>
<evidence type="ECO:0000256" key="1">
    <source>
        <dbReference type="SAM" id="Phobius"/>
    </source>
</evidence>
<evidence type="ECO:0000259" key="2">
    <source>
        <dbReference type="Pfam" id="PF00487"/>
    </source>
</evidence>
<organism evidence="3 4">
    <name type="scientific">Pseudomonas viridiflava</name>
    <name type="common">Phytomonas viridiflava</name>
    <dbReference type="NCBI Taxonomy" id="33069"/>
    <lineage>
        <taxon>Bacteria</taxon>
        <taxon>Pseudomonadati</taxon>
        <taxon>Pseudomonadota</taxon>
        <taxon>Gammaproteobacteria</taxon>
        <taxon>Pseudomonadales</taxon>
        <taxon>Pseudomonadaceae</taxon>
        <taxon>Pseudomonas</taxon>
    </lineage>
</organism>
<protein>
    <submittedName>
        <fullName evidence="3">Fatty acid desaturase</fullName>
    </submittedName>
</protein>
<accession>A0A3M5PIR8</accession>
<dbReference type="AlphaFoldDB" id="A0A3M5PIR8"/>
<evidence type="ECO:0000313" key="4">
    <source>
        <dbReference type="Proteomes" id="UP000273854"/>
    </source>
</evidence>
<gene>
    <name evidence="3" type="ORF">ALP40_05123</name>
</gene>
<feature type="transmembrane region" description="Helical" evidence="1">
    <location>
        <begin position="100"/>
        <end position="124"/>
    </location>
</feature>
<dbReference type="Proteomes" id="UP000273854">
    <property type="component" value="Unassembled WGS sequence"/>
</dbReference>
<feature type="domain" description="Fatty acid desaturase" evidence="2">
    <location>
        <begin position="103"/>
        <end position="337"/>
    </location>
</feature>
<proteinExistence type="predicted"/>
<dbReference type="EMBL" id="RBTP01000012">
    <property type="protein sequence ID" value="RMT83936.1"/>
    <property type="molecule type" value="Genomic_DNA"/>
</dbReference>
<dbReference type="Pfam" id="PF00487">
    <property type="entry name" value="FA_desaturase"/>
    <property type="match status" value="1"/>
</dbReference>
<dbReference type="InterPro" id="IPR005804">
    <property type="entry name" value="FA_desaturase_dom"/>
</dbReference>
<name>A0A3M5PIR8_PSEVI</name>
<feature type="transmembrane region" description="Helical" evidence="1">
    <location>
        <begin position="187"/>
        <end position="209"/>
    </location>
</feature>
<reference evidence="3 4" key="1">
    <citation type="submission" date="2018-08" db="EMBL/GenBank/DDBJ databases">
        <title>Recombination of ecologically and evolutionarily significant loci maintains genetic cohesion in the Pseudomonas syringae species complex.</title>
        <authorList>
            <person name="Dillon M."/>
            <person name="Thakur S."/>
            <person name="Almeida R.N.D."/>
            <person name="Weir B.S."/>
            <person name="Guttman D.S."/>
        </authorList>
    </citation>
    <scope>NUCLEOTIDE SEQUENCE [LARGE SCALE GENOMIC DNA]</scope>
    <source>
        <strain evidence="3 4">ICMP 19473</strain>
    </source>
</reference>